<dbReference type="Proteomes" id="UP000499080">
    <property type="component" value="Unassembled WGS sequence"/>
</dbReference>
<dbReference type="GO" id="GO:0042575">
    <property type="term" value="C:DNA polymerase complex"/>
    <property type="evidence" value="ECO:0007669"/>
    <property type="project" value="UniProtKB-ARBA"/>
</dbReference>
<evidence type="ECO:0000256" key="6">
    <source>
        <dbReference type="ARBA" id="ARBA00022759"/>
    </source>
</evidence>
<dbReference type="SMART" id="SM00343">
    <property type="entry name" value="ZnF_C2HC"/>
    <property type="match status" value="2"/>
</dbReference>
<evidence type="ECO:0000256" key="7">
    <source>
        <dbReference type="ARBA" id="ARBA00022918"/>
    </source>
</evidence>
<dbReference type="Gene3D" id="2.40.70.10">
    <property type="entry name" value="Acid Proteases"/>
    <property type="match status" value="1"/>
</dbReference>
<sequence>MTTLNDIQEISTALKNCKTEKIKILHKFLFGSLGDRSNRKRIREFIGFDFQVDSVEFEKKLGSVDELFSLNELITICNILNISFDGSKPEVSKRILSFLCNLEALAETSRADFDESDVDEETGNDFEKENKKSDSFEGESSNKRDSSMQCCDVQGEAQCNMQCDANKIYDMQFVDKCRSSVVQNTVINYSDIESAISKFNTESHENIANWLDHFENISQLFSLSALQKFIFAKRSLGGTAALFVRTEPQINSWQKLKQALIDEFSFEINSAHLHELLSKRKMKDSESAPEYFLKMKELCSSGKIEDAALMHYVIKGINDRQENKTILYGCKNLFEFKEKLKVYEVIKSDYAKSKGGFDKTKARYDSSPRFNSFDKSKPKQEHDGRFNSKNESANKGKSSGGFERMKYNNFESRKSKFCFNCGDPNHISRFCVHKDKGFKCFECGAFGHKASECDKTKSKPEVATLDVKFKPRLDNKVTIEDISVNSLIDTGSRATLLRKSVFDKLNMCKLYPLNLSLSGFGKCKVNPLGYFKGNVKIDDFKCNADIYVVENNVMSYDVIVGMNVLMQGETVINEDGIVIKEKFQRIEEVDSLSVLPIDVTPNEVELNVGPDVPNIFKDMVQQSILNYVPHKTKTTDVELNILVKTVFQRYINTIFRPLINDGIVLPYLDGIIILSSSFEEGIERVERVLSIASEYGLDINFNKSHFLKKRIEFLGHVVKDGKIFPSTLKTKAVLNFPEPANLKQIHSFLGLTGYFRKFIPKYSTIARPLSDLLKKDRKFKFGEEERISFNQLKLMLAEKPVLRIYNPNYETELHTDASLEGYGAILMQKSPDDKNFHPTYYMSKKTTDAEKKYSSYELEALAVIEAVKKFRVYLLGIPFKIVTDCSELEKTMQKKTWLLALHVGLYCWKNSMTSLSIVLTKKVEKIISNCVHCILINQKRGKKEGLLHPLQKEDTPLHTYHIDHLGPLESTNKNYKYVLAIIDAFTKFVWIYPTKSTTSAEVIAKLEIQKAVFGSPFQIISDRGTAFTSGDFADYCAKEEIKHHAITTGLPRANGQIERINQTIISVLSKLSLENPNKWYKFTNELQQTINSTYQRSIDTTPFELLFGTKMNTGGLDKLKEMVEAEFQANFEAQREELRKHAKQQIFKKKTGKRTI</sequence>
<evidence type="ECO:0000256" key="3">
    <source>
        <dbReference type="ARBA" id="ARBA00022695"/>
    </source>
</evidence>
<keyword evidence="4" id="KW-0540">Nuclease</keyword>
<protein>
    <submittedName>
        <fullName evidence="14">Retrovirus-related Pol polyprotein from transposon 297</fullName>
    </submittedName>
</protein>
<evidence type="ECO:0000259" key="13">
    <source>
        <dbReference type="PROSITE" id="PS50994"/>
    </source>
</evidence>
<keyword evidence="10" id="KW-0862">Zinc</keyword>
<dbReference type="Gene3D" id="4.10.60.10">
    <property type="entry name" value="Zinc finger, CCHC-type"/>
    <property type="match status" value="1"/>
</dbReference>
<keyword evidence="10" id="KW-0479">Metal-binding</keyword>
<organism evidence="14 15">
    <name type="scientific">Araneus ventricosus</name>
    <name type="common">Orbweaver spider</name>
    <name type="synonym">Epeira ventricosa</name>
    <dbReference type="NCBI Taxonomy" id="182803"/>
    <lineage>
        <taxon>Eukaryota</taxon>
        <taxon>Metazoa</taxon>
        <taxon>Ecdysozoa</taxon>
        <taxon>Arthropoda</taxon>
        <taxon>Chelicerata</taxon>
        <taxon>Arachnida</taxon>
        <taxon>Araneae</taxon>
        <taxon>Araneomorphae</taxon>
        <taxon>Entelegynae</taxon>
        <taxon>Araneoidea</taxon>
        <taxon>Araneidae</taxon>
        <taxon>Araneus</taxon>
    </lineage>
</organism>
<dbReference type="GO" id="GO:0006508">
    <property type="term" value="P:proteolysis"/>
    <property type="evidence" value="ECO:0007669"/>
    <property type="project" value="UniProtKB-KW"/>
</dbReference>
<dbReference type="GO" id="GO:0008270">
    <property type="term" value="F:zinc ion binding"/>
    <property type="evidence" value="ECO:0007669"/>
    <property type="project" value="UniProtKB-KW"/>
</dbReference>
<evidence type="ECO:0000259" key="12">
    <source>
        <dbReference type="PROSITE" id="PS50158"/>
    </source>
</evidence>
<evidence type="ECO:0000256" key="11">
    <source>
        <dbReference type="SAM" id="MobiDB-lite"/>
    </source>
</evidence>
<dbReference type="FunFam" id="3.10.20.370:FF:000001">
    <property type="entry name" value="Retrovirus-related Pol polyprotein from transposon 17.6-like protein"/>
    <property type="match status" value="1"/>
</dbReference>
<dbReference type="SUPFAM" id="SSF56672">
    <property type="entry name" value="DNA/RNA polymerases"/>
    <property type="match status" value="1"/>
</dbReference>
<evidence type="ECO:0000256" key="5">
    <source>
        <dbReference type="ARBA" id="ARBA00022750"/>
    </source>
</evidence>
<dbReference type="InterPro" id="IPR041577">
    <property type="entry name" value="RT_RNaseH_2"/>
</dbReference>
<dbReference type="SUPFAM" id="SSF53098">
    <property type="entry name" value="Ribonuclease H-like"/>
    <property type="match status" value="1"/>
</dbReference>
<dbReference type="InterPro" id="IPR000477">
    <property type="entry name" value="RT_dom"/>
</dbReference>
<proteinExistence type="predicted"/>
<keyword evidence="3" id="KW-0548">Nucleotidyltransferase</keyword>
<feature type="compositionally biased region" description="Acidic residues" evidence="11">
    <location>
        <begin position="114"/>
        <end position="124"/>
    </location>
</feature>
<feature type="region of interest" description="Disordered" evidence="11">
    <location>
        <begin position="368"/>
        <end position="400"/>
    </location>
</feature>
<dbReference type="CDD" id="cd09274">
    <property type="entry name" value="RNase_HI_RT_Ty3"/>
    <property type="match status" value="1"/>
</dbReference>
<gene>
    <name evidence="14" type="primary">pol_4385</name>
    <name evidence="14" type="ORF">AVEN_170028_1</name>
</gene>
<dbReference type="GO" id="GO:0003677">
    <property type="term" value="F:DNA binding"/>
    <property type="evidence" value="ECO:0007669"/>
    <property type="project" value="UniProtKB-KW"/>
</dbReference>
<keyword evidence="2" id="KW-0808">Transferase</keyword>
<dbReference type="FunFam" id="3.30.70.270:FF:000026">
    <property type="entry name" value="Transposon Ty3-G Gag-Pol polyprotein"/>
    <property type="match status" value="1"/>
</dbReference>
<dbReference type="EMBL" id="BGPR01005702">
    <property type="protein sequence ID" value="GBN12655.1"/>
    <property type="molecule type" value="Genomic_DNA"/>
</dbReference>
<evidence type="ECO:0000256" key="9">
    <source>
        <dbReference type="ARBA" id="ARBA00023268"/>
    </source>
</evidence>
<dbReference type="InterPro" id="IPR001878">
    <property type="entry name" value="Znf_CCHC"/>
</dbReference>
<keyword evidence="6" id="KW-0255">Endonuclease</keyword>
<dbReference type="Pfam" id="PF17919">
    <property type="entry name" value="RT_RNaseH_2"/>
    <property type="match status" value="1"/>
</dbReference>
<feature type="compositionally biased region" description="Basic and acidic residues" evidence="11">
    <location>
        <begin position="368"/>
        <end position="394"/>
    </location>
</feature>
<feature type="region of interest" description="Disordered" evidence="11">
    <location>
        <begin position="113"/>
        <end position="147"/>
    </location>
</feature>
<keyword evidence="8" id="KW-0238">DNA-binding</keyword>
<dbReference type="PROSITE" id="PS50158">
    <property type="entry name" value="ZF_CCHC"/>
    <property type="match status" value="2"/>
</dbReference>
<dbReference type="SUPFAM" id="SSF50630">
    <property type="entry name" value="Acid proteases"/>
    <property type="match status" value="1"/>
</dbReference>
<keyword evidence="7" id="KW-0695">RNA-directed DNA polymerase</keyword>
<dbReference type="InterPro" id="IPR043128">
    <property type="entry name" value="Rev_trsase/Diguanyl_cyclase"/>
</dbReference>
<dbReference type="InterPro" id="IPR021109">
    <property type="entry name" value="Peptidase_aspartic_dom_sf"/>
</dbReference>
<dbReference type="Pfam" id="PF00665">
    <property type="entry name" value="rve"/>
    <property type="match status" value="1"/>
</dbReference>
<dbReference type="AlphaFoldDB" id="A0A4Y2LD67"/>
<dbReference type="Pfam" id="PF00098">
    <property type="entry name" value="zf-CCHC"/>
    <property type="match status" value="1"/>
</dbReference>
<dbReference type="SUPFAM" id="SSF57756">
    <property type="entry name" value="Retrovirus zinc finger-like domains"/>
    <property type="match status" value="1"/>
</dbReference>
<dbReference type="InterPro" id="IPR001584">
    <property type="entry name" value="Integrase_cat-core"/>
</dbReference>
<dbReference type="CDD" id="cd00303">
    <property type="entry name" value="retropepsin_like"/>
    <property type="match status" value="1"/>
</dbReference>
<feature type="domain" description="CCHC-type" evidence="12">
    <location>
        <begin position="439"/>
        <end position="455"/>
    </location>
</feature>
<reference evidence="14 15" key="1">
    <citation type="journal article" date="2019" name="Sci. Rep.">
        <title>Orb-weaving spider Araneus ventricosus genome elucidates the spidroin gene catalogue.</title>
        <authorList>
            <person name="Kono N."/>
            <person name="Nakamura H."/>
            <person name="Ohtoshi R."/>
            <person name="Moran D.A.P."/>
            <person name="Shinohara A."/>
            <person name="Yoshida Y."/>
            <person name="Fujiwara M."/>
            <person name="Mori M."/>
            <person name="Tomita M."/>
            <person name="Arakawa K."/>
        </authorList>
    </citation>
    <scope>NUCLEOTIDE SEQUENCE [LARGE SCALE GENOMIC DNA]</scope>
</reference>
<dbReference type="PANTHER" id="PTHR37984:SF5">
    <property type="entry name" value="PROTEIN NYNRIN-LIKE"/>
    <property type="match status" value="1"/>
</dbReference>
<dbReference type="GO" id="GO:0004519">
    <property type="term" value="F:endonuclease activity"/>
    <property type="evidence" value="ECO:0007669"/>
    <property type="project" value="UniProtKB-KW"/>
</dbReference>
<dbReference type="Gene3D" id="3.30.70.270">
    <property type="match status" value="2"/>
</dbReference>
<dbReference type="Gene3D" id="3.10.20.370">
    <property type="match status" value="1"/>
</dbReference>
<dbReference type="GO" id="GO:0004190">
    <property type="term" value="F:aspartic-type endopeptidase activity"/>
    <property type="evidence" value="ECO:0007669"/>
    <property type="project" value="UniProtKB-KW"/>
</dbReference>
<evidence type="ECO:0000256" key="4">
    <source>
        <dbReference type="ARBA" id="ARBA00022722"/>
    </source>
</evidence>
<feature type="domain" description="Integrase catalytic" evidence="13">
    <location>
        <begin position="952"/>
        <end position="1110"/>
    </location>
</feature>
<dbReference type="InterPro" id="IPR043502">
    <property type="entry name" value="DNA/RNA_pol_sf"/>
</dbReference>
<accession>A0A4Y2LD67</accession>
<evidence type="ECO:0000256" key="10">
    <source>
        <dbReference type="PROSITE-ProRule" id="PRU00047"/>
    </source>
</evidence>
<feature type="compositionally biased region" description="Basic and acidic residues" evidence="11">
    <location>
        <begin position="125"/>
        <end position="146"/>
    </location>
</feature>
<keyword evidence="10" id="KW-0863">Zinc-finger</keyword>
<keyword evidence="6" id="KW-0378">Hydrolase</keyword>
<dbReference type="GO" id="GO:0003964">
    <property type="term" value="F:RNA-directed DNA polymerase activity"/>
    <property type="evidence" value="ECO:0007669"/>
    <property type="project" value="UniProtKB-KW"/>
</dbReference>
<evidence type="ECO:0000256" key="2">
    <source>
        <dbReference type="ARBA" id="ARBA00022679"/>
    </source>
</evidence>
<evidence type="ECO:0000313" key="15">
    <source>
        <dbReference type="Proteomes" id="UP000499080"/>
    </source>
</evidence>
<feature type="domain" description="CCHC-type" evidence="12">
    <location>
        <begin position="418"/>
        <end position="431"/>
    </location>
</feature>
<evidence type="ECO:0000256" key="8">
    <source>
        <dbReference type="ARBA" id="ARBA00023125"/>
    </source>
</evidence>
<evidence type="ECO:0000313" key="14">
    <source>
        <dbReference type="EMBL" id="GBN12655.1"/>
    </source>
</evidence>
<dbReference type="PROSITE" id="PS50994">
    <property type="entry name" value="INTEGRASE"/>
    <property type="match status" value="1"/>
</dbReference>
<dbReference type="InterPro" id="IPR050951">
    <property type="entry name" value="Retrovirus_Pol_polyprotein"/>
</dbReference>
<dbReference type="Pfam" id="PF00078">
    <property type="entry name" value="RVT_1"/>
    <property type="match status" value="1"/>
</dbReference>
<dbReference type="InterPro" id="IPR036397">
    <property type="entry name" value="RNaseH_sf"/>
</dbReference>
<keyword evidence="15" id="KW-1185">Reference proteome</keyword>
<dbReference type="OrthoDB" id="6418967at2759"/>
<dbReference type="GO" id="GO:0015074">
    <property type="term" value="P:DNA integration"/>
    <property type="evidence" value="ECO:0007669"/>
    <property type="project" value="InterPro"/>
</dbReference>
<comment type="caution">
    <text evidence="14">The sequence shown here is derived from an EMBL/GenBank/DDBJ whole genome shotgun (WGS) entry which is preliminary data.</text>
</comment>
<dbReference type="InterPro" id="IPR012337">
    <property type="entry name" value="RNaseH-like_sf"/>
</dbReference>
<keyword evidence="1" id="KW-0645">Protease</keyword>
<dbReference type="PANTHER" id="PTHR37984">
    <property type="entry name" value="PROTEIN CBG26694"/>
    <property type="match status" value="1"/>
</dbReference>
<keyword evidence="9" id="KW-0511">Multifunctional enzyme</keyword>
<keyword evidence="5" id="KW-0064">Aspartyl protease</keyword>
<dbReference type="InterPro" id="IPR036875">
    <property type="entry name" value="Znf_CCHC_sf"/>
</dbReference>
<evidence type="ECO:0000256" key="1">
    <source>
        <dbReference type="ARBA" id="ARBA00022670"/>
    </source>
</evidence>
<dbReference type="Gene3D" id="3.30.420.10">
    <property type="entry name" value="Ribonuclease H-like superfamily/Ribonuclease H"/>
    <property type="match status" value="1"/>
</dbReference>
<name>A0A4Y2LD67_ARAVE</name>